<name>A0AAW7Y6X8_9GAMM</name>
<comment type="caution">
    <text evidence="2">The sequence shown here is derived from an EMBL/GenBank/DDBJ whole genome shotgun (WGS) entry which is preliminary data.</text>
</comment>
<dbReference type="AlphaFoldDB" id="A0AAW7Y6X8"/>
<keyword evidence="1" id="KW-0472">Membrane</keyword>
<organism evidence="2 3">
    <name type="scientific">Photobacterium sanguinicancri</name>
    <dbReference type="NCBI Taxonomy" id="875932"/>
    <lineage>
        <taxon>Bacteria</taxon>
        <taxon>Pseudomonadati</taxon>
        <taxon>Pseudomonadota</taxon>
        <taxon>Gammaproteobacteria</taxon>
        <taxon>Vibrionales</taxon>
        <taxon>Vibrionaceae</taxon>
        <taxon>Photobacterium</taxon>
    </lineage>
</organism>
<dbReference type="Proteomes" id="UP001170624">
    <property type="component" value="Unassembled WGS sequence"/>
</dbReference>
<dbReference type="EMBL" id="JAUOPU010000012">
    <property type="protein sequence ID" value="MDO6543476.1"/>
    <property type="molecule type" value="Genomic_DNA"/>
</dbReference>
<protein>
    <submittedName>
        <fullName evidence="2">Uncharacterized protein</fullName>
    </submittedName>
</protein>
<sequence>MKCLIDSIYIDIVTANDCFNQGGQLLMSQSDYPAFNVEMFSLINGGILLSFIVGHFSGRLVRWMSKI</sequence>
<proteinExistence type="predicted"/>
<feature type="transmembrane region" description="Helical" evidence="1">
    <location>
        <begin position="39"/>
        <end position="61"/>
    </location>
</feature>
<accession>A0AAW7Y6X8</accession>
<reference evidence="2" key="1">
    <citation type="submission" date="2023-07" db="EMBL/GenBank/DDBJ databases">
        <title>Genome content predicts the carbon catabolic preferences of heterotrophic bacteria.</title>
        <authorList>
            <person name="Gralka M."/>
        </authorList>
    </citation>
    <scope>NUCLEOTIDE SEQUENCE</scope>
    <source>
        <strain evidence="2">G2M05</strain>
    </source>
</reference>
<keyword evidence="1" id="KW-1133">Transmembrane helix</keyword>
<dbReference type="RefSeq" id="WP_303499951.1">
    <property type="nucleotide sequence ID" value="NZ_JAUOPU010000012.1"/>
</dbReference>
<evidence type="ECO:0000313" key="2">
    <source>
        <dbReference type="EMBL" id="MDO6543476.1"/>
    </source>
</evidence>
<evidence type="ECO:0000256" key="1">
    <source>
        <dbReference type="SAM" id="Phobius"/>
    </source>
</evidence>
<keyword evidence="1" id="KW-0812">Transmembrane</keyword>
<evidence type="ECO:0000313" key="3">
    <source>
        <dbReference type="Proteomes" id="UP001170624"/>
    </source>
</evidence>
<gene>
    <name evidence="2" type="ORF">Q4568_13090</name>
</gene>